<dbReference type="SUPFAM" id="SSF52540">
    <property type="entry name" value="P-loop containing nucleoside triphosphate hydrolases"/>
    <property type="match status" value="1"/>
</dbReference>
<evidence type="ECO:0000313" key="7">
    <source>
        <dbReference type="Proteomes" id="UP000237797"/>
    </source>
</evidence>
<dbReference type="InterPro" id="IPR027417">
    <property type="entry name" value="P-loop_NTPase"/>
</dbReference>
<dbReference type="InterPro" id="IPR050763">
    <property type="entry name" value="ABC_transporter_ATP-binding"/>
</dbReference>
<dbReference type="InterPro" id="IPR017871">
    <property type="entry name" value="ABC_transporter-like_CS"/>
</dbReference>
<evidence type="ECO:0000256" key="3">
    <source>
        <dbReference type="ARBA" id="ARBA00022741"/>
    </source>
</evidence>
<protein>
    <submittedName>
        <fullName evidence="6">ABC-2 type transport system ATP-binding protein/Cu-processing system ATP-binding protein</fullName>
    </submittedName>
</protein>
<evidence type="ECO:0000259" key="5">
    <source>
        <dbReference type="PROSITE" id="PS50893"/>
    </source>
</evidence>
<dbReference type="Gene3D" id="3.40.50.300">
    <property type="entry name" value="P-loop containing nucleotide triphosphate hydrolases"/>
    <property type="match status" value="1"/>
</dbReference>
<gene>
    <name evidence="6" type="ORF">CLV97_10951</name>
</gene>
<feature type="domain" description="ABC transporter" evidence="5">
    <location>
        <begin position="5"/>
        <end position="231"/>
    </location>
</feature>
<evidence type="ECO:0000256" key="1">
    <source>
        <dbReference type="ARBA" id="ARBA00005417"/>
    </source>
</evidence>
<dbReference type="PROSITE" id="PS50893">
    <property type="entry name" value="ABC_TRANSPORTER_2"/>
    <property type="match status" value="1"/>
</dbReference>
<sequence>MTSCVVVEHVSKKYNGKKAVNDLSFEIKRGEIFSLLGPNGAGKSTLIRMMTGLIQPDSGQIRMNGEQVLPFKKEVKRYFSFLPETMSLYPNLTAGETLRFFSRLQRIPRHRCEEVLDVVGLLGFKDKKIGGFSKGMRQRLGLAVALLDEAPLLILDEPTSGLDPYWSSRFKEIIRRKKREGISVLFASHDLYEVESLADRIAILNEGKLYYLGTLDGLKARHPTEIRIRVRFEVPQDPDGLSRELGVAVNRMGDWAELICRREEKVRILRSLEKGGRKLADLHIHETTLEEIYRTISGRAPSPQMDKL</sequence>
<keyword evidence="7" id="KW-1185">Reference proteome</keyword>
<reference evidence="6 7" key="1">
    <citation type="submission" date="2018-03" db="EMBL/GenBank/DDBJ databases">
        <title>Genomic Encyclopedia of Archaeal and Bacterial Type Strains, Phase II (KMG-II): from individual species to whole genera.</title>
        <authorList>
            <person name="Goeker M."/>
        </authorList>
    </citation>
    <scope>NUCLEOTIDE SEQUENCE [LARGE SCALE GENOMIC DNA]</scope>
    <source>
        <strain evidence="6 7">DSM 44946</strain>
    </source>
</reference>
<dbReference type="GO" id="GO:0005524">
    <property type="term" value="F:ATP binding"/>
    <property type="evidence" value="ECO:0007669"/>
    <property type="project" value="UniProtKB-KW"/>
</dbReference>
<organism evidence="6 7">
    <name type="scientific">Planifilum fimeticola</name>
    <dbReference type="NCBI Taxonomy" id="201975"/>
    <lineage>
        <taxon>Bacteria</taxon>
        <taxon>Bacillati</taxon>
        <taxon>Bacillota</taxon>
        <taxon>Bacilli</taxon>
        <taxon>Bacillales</taxon>
        <taxon>Thermoactinomycetaceae</taxon>
        <taxon>Planifilum</taxon>
    </lineage>
</organism>
<dbReference type="InterPro" id="IPR003439">
    <property type="entry name" value="ABC_transporter-like_ATP-bd"/>
</dbReference>
<comment type="caution">
    <text evidence="6">The sequence shown here is derived from an EMBL/GenBank/DDBJ whole genome shotgun (WGS) entry which is preliminary data.</text>
</comment>
<comment type="similarity">
    <text evidence="1">Belongs to the ABC transporter superfamily.</text>
</comment>
<evidence type="ECO:0000313" key="6">
    <source>
        <dbReference type="EMBL" id="PRX41000.1"/>
    </source>
</evidence>
<dbReference type="PANTHER" id="PTHR42711:SF5">
    <property type="entry name" value="ABC TRANSPORTER ATP-BINDING PROTEIN NATA"/>
    <property type="match status" value="1"/>
</dbReference>
<dbReference type="EMBL" id="PVNE01000009">
    <property type="protein sequence ID" value="PRX41000.1"/>
    <property type="molecule type" value="Genomic_DNA"/>
</dbReference>
<evidence type="ECO:0000256" key="4">
    <source>
        <dbReference type="ARBA" id="ARBA00022840"/>
    </source>
</evidence>
<keyword evidence="3" id="KW-0547">Nucleotide-binding</keyword>
<dbReference type="Proteomes" id="UP000237797">
    <property type="component" value="Unassembled WGS sequence"/>
</dbReference>
<accession>A0A2T0LFJ9</accession>
<dbReference type="Pfam" id="PF00005">
    <property type="entry name" value="ABC_tran"/>
    <property type="match status" value="1"/>
</dbReference>
<dbReference type="PROSITE" id="PS00211">
    <property type="entry name" value="ABC_TRANSPORTER_1"/>
    <property type="match status" value="1"/>
</dbReference>
<evidence type="ECO:0000256" key="2">
    <source>
        <dbReference type="ARBA" id="ARBA00022448"/>
    </source>
</evidence>
<dbReference type="GO" id="GO:0016887">
    <property type="term" value="F:ATP hydrolysis activity"/>
    <property type="evidence" value="ECO:0007669"/>
    <property type="project" value="InterPro"/>
</dbReference>
<proteinExistence type="inferred from homology"/>
<dbReference type="SMART" id="SM00382">
    <property type="entry name" value="AAA"/>
    <property type="match status" value="1"/>
</dbReference>
<dbReference type="CDD" id="cd03230">
    <property type="entry name" value="ABC_DR_subfamily_A"/>
    <property type="match status" value="1"/>
</dbReference>
<dbReference type="RefSeq" id="WP_106344879.1">
    <property type="nucleotide sequence ID" value="NZ_PVNE01000009.1"/>
</dbReference>
<dbReference type="AlphaFoldDB" id="A0A2T0LFJ9"/>
<name>A0A2T0LFJ9_9BACL</name>
<dbReference type="InterPro" id="IPR003593">
    <property type="entry name" value="AAA+_ATPase"/>
</dbReference>
<dbReference type="OrthoDB" id="9804819at2"/>
<keyword evidence="4 6" id="KW-0067">ATP-binding</keyword>
<dbReference type="PANTHER" id="PTHR42711">
    <property type="entry name" value="ABC TRANSPORTER ATP-BINDING PROTEIN"/>
    <property type="match status" value="1"/>
</dbReference>
<keyword evidence="2" id="KW-0813">Transport</keyword>